<dbReference type="PANTHER" id="PTHR10584:SF166">
    <property type="entry name" value="RIBOKINASE"/>
    <property type="match status" value="1"/>
</dbReference>
<keyword evidence="2" id="KW-0418">Kinase</keyword>
<dbReference type="InterPro" id="IPR029056">
    <property type="entry name" value="Ribokinase-like"/>
</dbReference>
<evidence type="ECO:0000313" key="4">
    <source>
        <dbReference type="EMBL" id="MDN4607340.1"/>
    </source>
</evidence>
<dbReference type="SUPFAM" id="SSF46785">
    <property type="entry name" value="Winged helix' DNA-binding domain"/>
    <property type="match status" value="1"/>
</dbReference>
<dbReference type="EMBL" id="JAROCC010000005">
    <property type="protein sequence ID" value="MDN4607340.1"/>
    <property type="molecule type" value="Genomic_DNA"/>
</dbReference>
<name>A0ABT8JQA9_9BACL</name>
<proteinExistence type="predicted"/>
<dbReference type="RefSeq" id="WP_301242887.1">
    <property type="nucleotide sequence ID" value="NZ_JAROCC010000005.1"/>
</dbReference>
<comment type="caution">
    <text evidence="4">The sequence shown here is derived from an EMBL/GenBank/DDBJ whole genome shotgun (WGS) entry which is preliminary data.</text>
</comment>
<protein>
    <submittedName>
        <fullName evidence="4">Winged helix-turn-helix transcriptional regulator</fullName>
    </submittedName>
</protein>
<dbReference type="InterPro" id="IPR036390">
    <property type="entry name" value="WH_DNA-bd_sf"/>
</dbReference>
<dbReference type="Gene3D" id="3.40.1190.20">
    <property type="match status" value="1"/>
</dbReference>
<sequence length="365" mass="39703">MNEKERAVLDLIRANPYLSQQEMADALRISRPSLANIISGLIKQGKIQGRAYILPEEKEIICIGGANIDRKFHLNEKTQLGTSNPASMTVSVGGVARNIGENLGRLDHNVRLLTVAGNDSDWDVIVRESSSYMDVSDVGQLIGKSTGSYSAVLDPTGELVIALANMEIYDFLTPVYLEEKSRIISNASMIILDLNCPKESVDYIKNLASAKGNPLVIIPVSSPKMNRMPSDLKGVTWFICNRDEAETYTGLTIDNEADWEKAVHKLLAFGAENVVVTAGSKGIMAATAGGEAIRFPAVENVHVEDVTGAGDAFVSGLLHGHLIGEPFEEKVHMGLLNAAKTLESSFTVRPELTRELLKNELEELQ</sequence>
<dbReference type="CDD" id="cd01941">
    <property type="entry name" value="YeiC_kinase_like"/>
    <property type="match status" value="1"/>
</dbReference>
<reference evidence="4" key="1">
    <citation type="submission" date="2023-03" db="EMBL/GenBank/DDBJ databases">
        <title>MT1 and MT2 Draft Genomes of Novel Species.</title>
        <authorList>
            <person name="Venkateswaran K."/>
        </authorList>
    </citation>
    <scope>NUCLEOTIDE SEQUENCE</scope>
    <source>
        <strain evidence="4">F6_3S_P_2</strain>
    </source>
</reference>
<keyword evidence="5" id="KW-1185">Reference proteome</keyword>
<dbReference type="InterPro" id="IPR036388">
    <property type="entry name" value="WH-like_DNA-bd_sf"/>
</dbReference>
<dbReference type="SUPFAM" id="SSF53613">
    <property type="entry name" value="Ribokinase-like"/>
    <property type="match status" value="1"/>
</dbReference>
<accession>A0ABT8JQA9</accession>
<dbReference type="Proteomes" id="UP001175097">
    <property type="component" value="Unassembled WGS sequence"/>
</dbReference>
<dbReference type="Gene3D" id="1.10.10.10">
    <property type="entry name" value="Winged helix-like DNA-binding domain superfamily/Winged helix DNA-binding domain"/>
    <property type="match status" value="1"/>
</dbReference>
<evidence type="ECO:0000256" key="2">
    <source>
        <dbReference type="ARBA" id="ARBA00022777"/>
    </source>
</evidence>
<keyword evidence="1" id="KW-0808">Transferase</keyword>
<dbReference type="InterPro" id="IPR002173">
    <property type="entry name" value="Carboh/pur_kinase_PfkB_CS"/>
</dbReference>
<evidence type="ECO:0000313" key="5">
    <source>
        <dbReference type="Proteomes" id="UP001175097"/>
    </source>
</evidence>
<dbReference type="Pfam" id="PF13412">
    <property type="entry name" value="HTH_24"/>
    <property type="match status" value="1"/>
</dbReference>
<dbReference type="Pfam" id="PF00294">
    <property type="entry name" value="PfkB"/>
    <property type="match status" value="1"/>
</dbReference>
<dbReference type="PROSITE" id="PS00584">
    <property type="entry name" value="PFKB_KINASES_2"/>
    <property type="match status" value="1"/>
</dbReference>
<feature type="domain" description="Carbohydrate kinase PfkB" evidence="3">
    <location>
        <begin position="58"/>
        <end position="347"/>
    </location>
</feature>
<organism evidence="4 5">
    <name type="scientific">Sporosarcina highlanderae</name>
    <dbReference type="NCBI Taxonomy" id="3035916"/>
    <lineage>
        <taxon>Bacteria</taxon>
        <taxon>Bacillati</taxon>
        <taxon>Bacillota</taxon>
        <taxon>Bacilli</taxon>
        <taxon>Bacillales</taxon>
        <taxon>Caryophanaceae</taxon>
        <taxon>Sporosarcina</taxon>
    </lineage>
</organism>
<evidence type="ECO:0000259" key="3">
    <source>
        <dbReference type="Pfam" id="PF00294"/>
    </source>
</evidence>
<evidence type="ECO:0000256" key="1">
    <source>
        <dbReference type="ARBA" id="ARBA00022679"/>
    </source>
</evidence>
<dbReference type="InterPro" id="IPR011611">
    <property type="entry name" value="PfkB_dom"/>
</dbReference>
<gene>
    <name evidence="4" type="ORF">P5G49_07555</name>
</gene>
<dbReference type="PANTHER" id="PTHR10584">
    <property type="entry name" value="SUGAR KINASE"/>
    <property type="match status" value="1"/>
</dbReference>